<accession>A0ABP7ZVQ1</accession>
<dbReference type="PANTHER" id="PTHR46401:SF2">
    <property type="entry name" value="GLYCOSYLTRANSFERASE WBBK-RELATED"/>
    <property type="match status" value="1"/>
</dbReference>
<evidence type="ECO:0000313" key="4">
    <source>
        <dbReference type="Proteomes" id="UP001500167"/>
    </source>
</evidence>
<dbReference type="RefSeq" id="WP_346084865.1">
    <property type="nucleotide sequence ID" value="NZ_BAAAZK010000002.1"/>
</dbReference>
<dbReference type="SUPFAM" id="SSF53756">
    <property type="entry name" value="UDP-Glycosyltransferase/glycogen phosphorylase"/>
    <property type="match status" value="1"/>
</dbReference>
<keyword evidence="4" id="KW-1185">Reference proteome</keyword>
<protein>
    <submittedName>
        <fullName evidence="3">Glycosyltransferase family 1 protein</fullName>
    </submittedName>
</protein>
<reference evidence="4" key="1">
    <citation type="journal article" date="2019" name="Int. J. Syst. Evol. Microbiol.">
        <title>The Global Catalogue of Microorganisms (GCM) 10K type strain sequencing project: providing services to taxonomists for standard genome sequencing and annotation.</title>
        <authorList>
            <consortium name="The Broad Institute Genomics Platform"/>
            <consortium name="The Broad Institute Genome Sequencing Center for Infectious Disease"/>
            <person name="Wu L."/>
            <person name="Ma J."/>
        </authorList>
    </citation>
    <scope>NUCLEOTIDE SEQUENCE [LARGE SCALE GENOMIC DNA]</scope>
    <source>
        <strain evidence="4">JCM 16722</strain>
    </source>
</reference>
<proteinExistence type="predicted"/>
<feature type="domain" description="Glycosyl transferase family 1" evidence="2">
    <location>
        <begin position="196"/>
        <end position="337"/>
    </location>
</feature>
<sequence>MKTIVISAVNLVEAGTLTILKDSLSYLSALAQQGEYRIVAVVYKKSLVDFPNIEYIETQWPKKRWINRLWYEYVSMRSISKKIGPVYLWFSLHDTTPNVVAERRAVYCHNAFPFYRWKMHDLLFSPKIVLFAWFSKYIYRPNIHANKDIVVQQEWFRKGLHDMFGISKSKIIVTPPAHPRLITPGAVANKNSCYSFVFASSPNSHKNFEVICKAAEMLQKEGIVDFKVHLTVKGNENRYAKWLHRNWGHLSTVDFMGFVTRQVLEEYYCASDCLIYPSRVESWGLPISEFAQYEKPMLLADLPYAHDTAAGSKAISFFDADDAKTLAAQMKALIKGDHSFLREVRKEPLQEPFSLSWEDLFNKLLR</sequence>
<name>A0ABP7ZVQ1_9SPHI</name>
<evidence type="ECO:0000313" key="3">
    <source>
        <dbReference type="EMBL" id="GAA4171599.1"/>
    </source>
</evidence>
<gene>
    <name evidence="3" type="ORF">GCM10022218_11890</name>
</gene>
<keyword evidence="1" id="KW-0808">Transferase</keyword>
<dbReference type="Proteomes" id="UP001500167">
    <property type="component" value="Unassembled WGS sequence"/>
</dbReference>
<evidence type="ECO:0000256" key="1">
    <source>
        <dbReference type="ARBA" id="ARBA00022679"/>
    </source>
</evidence>
<comment type="caution">
    <text evidence="3">The sequence shown here is derived from an EMBL/GenBank/DDBJ whole genome shotgun (WGS) entry which is preliminary data.</text>
</comment>
<dbReference type="CDD" id="cd03809">
    <property type="entry name" value="GT4_MtfB-like"/>
    <property type="match status" value="1"/>
</dbReference>
<organism evidence="3 4">
    <name type="scientific">Sphingobacterium ginsenosidimutans</name>
    <dbReference type="NCBI Taxonomy" id="687845"/>
    <lineage>
        <taxon>Bacteria</taxon>
        <taxon>Pseudomonadati</taxon>
        <taxon>Bacteroidota</taxon>
        <taxon>Sphingobacteriia</taxon>
        <taxon>Sphingobacteriales</taxon>
        <taxon>Sphingobacteriaceae</taxon>
        <taxon>Sphingobacterium</taxon>
    </lineage>
</organism>
<dbReference type="InterPro" id="IPR001296">
    <property type="entry name" value="Glyco_trans_1"/>
</dbReference>
<dbReference type="EMBL" id="BAAAZK010000002">
    <property type="protein sequence ID" value="GAA4171599.1"/>
    <property type="molecule type" value="Genomic_DNA"/>
</dbReference>
<dbReference type="Pfam" id="PF00534">
    <property type="entry name" value="Glycos_transf_1"/>
    <property type="match status" value="1"/>
</dbReference>
<dbReference type="Gene3D" id="3.40.50.2000">
    <property type="entry name" value="Glycogen Phosphorylase B"/>
    <property type="match status" value="1"/>
</dbReference>
<dbReference type="PANTHER" id="PTHR46401">
    <property type="entry name" value="GLYCOSYLTRANSFERASE WBBK-RELATED"/>
    <property type="match status" value="1"/>
</dbReference>
<evidence type="ECO:0000259" key="2">
    <source>
        <dbReference type="Pfam" id="PF00534"/>
    </source>
</evidence>